<keyword evidence="3" id="KW-1185">Reference proteome</keyword>
<name>A0A2S6IGR5_9ACTN</name>
<organism evidence="2 3">
    <name type="scientific">Kineococcus xinjiangensis</name>
    <dbReference type="NCBI Taxonomy" id="512762"/>
    <lineage>
        <taxon>Bacteria</taxon>
        <taxon>Bacillati</taxon>
        <taxon>Actinomycetota</taxon>
        <taxon>Actinomycetes</taxon>
        <taxon>Kineosporiales</taxon>
        <taxon>Kineosporiaceae</taxon>
        <taxon>Kineococcus</taxon>
    </lineage>
</organism>
<reference evidence="2 3" key="1">
    <citation type="submission" date="2018-02" db="EMBL/GenBank/DDBJ databases">
        <title>Genomic Encyclopedia of Archaeal and Bacterial Type Strains, Phase II (KMG-II): from individual species to whole genera.</title>
        <authorList>
            <person name="Goeker M."/>
        </authorList>
    </citation>
    <scope>NUCLEOTIDE SEQUENCE [LARGE SCALE GENOMIC DNA]</scope>
    <source>
        <strain evidence="2 3">DSM 22857</strain>
    </source>
</reference>
<comment type="caution">
    <text evidence="2">The sequence shown here is derived from an EMBL/GenBank/DDBJ whole genome shotgun (WGS) entry which is preliminary data.</text>
</comment>
<feature type="compositionally biased region" description="Basic and acidic residues" evidence="1">
    <location>
        <begin position="1"/>
        <end position="12"/>
    </location>
</feature>
<evidence type="ECO:0000313" key="3">
    <source>
        <dbReference type="Proteomes" id="UP000239485"/>
    </source>
</evidence>
<dbReference type="AlphaFoldDB" id="A0A2S6IGR5"/>
<dbReference type="RefSeq" id="WP_104433609.1">
    <property type="nucleotide sequence ID" value="NZ_PTJD01000010.1"/>
</dbReference>
<evidence type="ECO:0000313" key="2">
    <source>
        <dbReference type="EMBL" id="PPK93387.1"/>
    </source>
</evidence>
<feature type="region of interest" description="Disordered" evidence="1">
    <location>
        <begin position="1"/>
        <end position="33"/>
    </location>
</feature>
<dbReference type="OrthoDB" id="5184954at2"/>
<gene>
    <name evidence="2" type="ORF">CLV92_11015</name>
</gene>
<sequence>MRRWDPVQDQRTRHQRRFAAAGAPDPPTAGVEGFEGYPRYYVKRQRGQVVDVASSFDELVRSARGGWAAGTTVTATHRAPDGHPVVLDAAASGRSCRSSRWVAEVPGGPVAEVVAALRTLRAFGAGLAPGVQEGLLDSSAAQRSQQAWLEGDVKAGVDGFRVECPLEAGHEGLCAARSQLGDLEWRWDPREGVIRS</sequence>
<protein>
    <submittedName>
        <fullName evidence="2">Uncharacterized protein</fullName>
    </submittedName>
</protein>
<accession>A0A2S6IGR5</accession>
<dbReference type="Proteomes" id="UP000239485">
    <property type="component" value="Unassembled WGS sequence"/>
</dbReference>
<evidence type="ECO:0000256" key="1">
    <source>
        <dbReference type="SAM" id="MobiDB-lite"/>
    </source>
</evidence>
<proteinExistence type="predicted"/>
<dbReference type="EMBL" id="PTJD01000010">
    <property type="protein sequence ID" value="PPK93387.1"/>
    <property type="molecule type" value="Genomic_DNA"/>
</dbReference>